<dbReference type="GeneTree" id="ENSGT00940000177490"/>
<dbReference type="Ensembl" id="ENSPRET00000017409.1">
    <property type="protein sequence ID" value="ENSPREP00000017225.1"/>
    <property type="gene ID" value="ENSPREG00000011643.1"/>
</dbReference>
<dbReference type="Bgee" id="ENSPREG00000011643">
    <property type="expression patterns" value="Expressed in caudal fin and 1 other cell type or tissue"/>
</dbReference>
<reference evidence="2" key="1">
    <citation type="submission" date="2013-11" db="EMBL/GenBank/DDBJ databases">
        <title>The genomic landscape of the Guanapo guppy.</title>
        <authorList>
            <person name="Kuenstner A."/>
            <person name="Dreyer C."/>
        </authorList>
    </citation>
    <scope>NUCLEOTIDE SEQUENCE</scope>
    <source>
        <strain evidence="2">Guanapo</strain>
    </source>
</reference>
<evidence type="ECO:0000313" key="1">
    <source>
        <dbReference type="Ensembl" id="ENSPREP00000017225.1"/>
    </source>
</evidence>
<sequence>MATLDRQIPSPDTFLCEPWSSFVSATKLRFVDKMLVCTHFPALEDFCLVVCNVCSKVVTPQGILTHYENPVTSNAARLHQWCHLGSLQRTAACRQHSYVNKCHVLG</sequence>
<evidence type="ECO:0008006" key="3">
    <source>
        <dbReference type="Google" id="ProtNLM"/>
    </source>
</evidence>
<dbReference type="AlphaFoldDB" id="A0A3P9P5X4"/>
<organism evidence="1 2">
    <name type="scientific">Poecilia reticulata</name>
    <name type="common">Guppy</name>
    <name type="synonym">Acanthophacelus reticulatus</name>
    <dbReference type="NCBI Taxonomy" id="8081"/>
    <lineage>
        <taxon>Eukaryota</taxon>
        <taxon>Metazoa</taxon>
        <taxon>Chordata</taxon>
        <taxon>Craniata</taxon>
        <taxon>Vertebrata</taxon>
        <taxon>Euteleostomi</taxon>
        <taxon>Actinopterygii</taxon>
        <taxon>Neopterygii</taxon>
        <taxon>Teleostei</taxon>
        <taxon>Neoteleostei</taxon>
        <taxon>Acanthomorphata</taxon>
        <taxon>Ovalentaria</taxon>
        <taxon>Atherinomorphae</taxon>
        <taxon>Cyprinodontiformes</taxon>
        <taxon>Poeciliidae</taxon>
        <taxon>Poeciliinae</taxon>
        <taxon>Poecilia</taxon>
    </lineage>
</organism>
<name>A0A3P9P5X4_POERE</name>
<proteinExistence type="predicted"/>
<keyword evidence="2" id="KW-1185">Reference proteome</keyword>
<dbReference type="OMA" id="HYENPVT"/>
<evidence type="ECO:0000313" key="2">
    <source>
        <dbReference type="Proteomes" id="UP000242638"/>
    </source>
</evidence>
<reference evidence="1" key="2">
    <citation type="submission" date="2025-08" db="UniProtKB">
        <authorList>
            <consortium name="Ensembl"/>
        </authorList>
    </citation>
    <scope>IDENTIFICATION</scope>
    <source>
        <strain evidence="1">Guanapo</strain>
    </source>
</reference>
<protein>
    <recommendedName>
        <fullName evidence="3">Ataxin-7-like protein 1</fullName>
    </recommendedName>
</protein>
<dbReference type="InterPro" id="IPR052237">
    <property type="entry name" value="Ataxin-7-like_regulator"/>
</dbReference>
<dbReference type="PANTHER" id="PTHR15117">
    <property type="entry name" value="ATAXIN 7 RELATED"/>
    <property type="match status" value="1"/>
</dbReference>
<dbReference type="Proteomes" id="UP000242638">
    <property type="component" value="Unassembled WGS sequence"/>
</dbReference>
<accession>A0A3P9P5X4</accession>
<dbReference type="STRING" id="8081.ENSPREP00000017225"/>
<reference evidence="1" key="3">
    <citation type="submission" date="2025-09" db="UniProtKB">
        <authorList>
            <consortium name="Ensembl"/>
        </authorList>
    </citation>
    <scope>IDENTIFICATION</scope>
    <source>
        <strain evidence="1">Guanapo</strain>
    </source>
</reference>
<dbReference type="PANTHER" id="PTHR15117:SF9">
    <property type="entry name" value="ATAXIN-7-LIKE PROTEIN 1"/>
    <property type="match status" value="1"/>
</dbReference>